<proteinExistence type="predicted"/>
<gene>
    <name evidence="2" type="ORF">CCHR01_04762</name>
</gene>
<name>A0AAD9AQ79_9PEZI</name>
<dbReference type="Pfam" id="PF00856">
    <property type="entry name" value="SET"/>
    <property type="match status" value="1"/>
</dbReference>
<dbReference type="CDD" id="cd20071">
    <property type="entry name" value="SET_SMYD"/>
    <property type="match status" value="1"/>
</dbReference>
<reference evidence="2" key="1">
    <citation type="submission" date="2023-01" db="EMBL/GenBank/DDBJ databases">
        <title>Colletotrichum chrysophilum M932 genome sequence.</title>
        <authorList>
            <person name="Baroncelli R."/>
        </authorList>
    </citation>
    <scope>NUCLEOTIDE SEQUENCE</scope>
    <source>
        <strain evidence="2">M932</strain>
    </source>
</reference>
<organism evidence="2 3">
    <name type="scientific">Colletotrichum chrysophilum</name>
    <dbReference type="NCBI Taxonomy" id="1836956"/>
    <lineage>
        <taxon>Eukaryota</taxon>
        <taxon>Fungi</taxon>
        <taxon>Dikarya</taxon>
        <taxon>Ascomycota</taxon>
        <taxon>Pezizomycotina</taxon>
        <taxon>Sordariomycetes</taxon>
        <taxon>Hypocreomycetidae</taxon>
        <taxon>Glomerellales</taxon>
        <taxon>Glomerellaceae</taxon>
        <taxon>Colletotrichum</taxon>
        <taxon>Colletotrichum gloeosporioides species complex</taxon>
    </lineage>
</organism>
<dbReference type="SUPFAM" id="SSF82199">
    <property type="entry name" value="SET domain"/>
    <property type="match status" value="1"/>
</dbReference>
<feature type="domain" description="SET" evidence="1">
    <location>
        <begin position="135"/>
        <end position="280"/>
    </location>
</feature>
<evidence type="ECO:0000313" key="3">
    <source>
        <dbReference type="Proteomes" id="UP001243330"/>
    </source>
</evidence>
<dbReference type="InterPro" id="IPR046341">
    <property type="entry name" value="SET_dom_sf"/>
</dbReference>
<evidence type="ECO:0000259" key="1">
    <source>
        <dbReference type="PROSITE" id="PS50280"/>
    </source>
</evidence>
<comment type="caution">
    <text evidence="2">The sequence shown here is derived from an EMBL/GenBank/DDBJ whole genome shotgun (WGS) entry which is preliminary data.</text>
</comment>
<dbReference type="SMART" id="SM00317">
    <property type="entry name" value="SET"/>
    <property type="match status" value="1"/>
</dbReference>
<dbReference type="InterPro" id="IPR053185">
    <property type="entry name" value="SET_domain_protein"/>
</dbReference>
<dbReference type="PANTHER" id="PTHR47332:SF6">
    <property type="entry name" value="SET DOMAIN-CONTAINING PROTEIN"/>
    <property type="match status" value="1"/>
</dbReference>
<dbReference type="Proteomes" id="UP001243330">
    <property type="component" value="Unassembled WGS sequence"/>
</dbReference>
<dbReference type="PROSITE" id="PS50280">
    <property type="entry name" value="SET"/>
    <property type="match status" value="1"/>
</dbReference>
<dbReference type="InterPro" id="IPR001214">
    <property type="entry name" value="SET_dom"/>
</dbReference>
<dbReference type="AlphaFoldDB" id="A0AAD9AQ79"/>
<dbReference type="EMBL" id="JAQOWY010000071">
    <property type="protein sequence ID" value="KAK1852608.1"/>
    <property type="molecule type" value="Genomic_DNA"/>
</dbReference>
<keyword evidence="3" id="KW-1185">Reference proteome</keyword>
<evidence type="ECO:0000313" key="2">
    <source>
        <dbReference type="EMBL" id="KAK1852608.1"/>
    </source>
</evidence>
<sequence length="407" mass="45814">MAGQIWPKALDFKAHILKAFILVEDLVGWHPVGPDGAATPDLFPSICQLEAPGLAINHTPQQVVWSHKPVCKGFVADPASKYCVYTDTQYGPNGISIIAKQRVMDASILECVANNRTILPKTTSQTHFSRSTTPKPYEVVDIEGKGKGLVATRPIAAHEVILTDEATLIMDKNIQRWMTQPDGYTLLNASMAQLPSPAVIADLHRLPTARGNLVFDTLNANSLTIKLRMPNMAVLPRIARINHDCRPNAYMRLPTDGLSGTVVAGEQGIAQGEEITISYLPVELARQRRRRNLEKDWGFECGCKLCTAPEEEVAASDANRKRLHELETKSQYASYDNKTEEAIQLTEESLEVLREEDLMITANWRYMWLSMLYEKLGREDEKQKYEKLADEWKEKWLGDDVDWEIRA</sequence>
<accession>A0AAD9AQ79</accession>
<dbReference type="Gene3D" id="2.170.270.10">
    <property type="entry name" value="SET domain"/>
    <property type="match status" value="1"/>
</dbReference>
<dbReference type="PANTHER" id="PTHR47332">
    <property type="entry name" value="SET DOMAIN-CONTAINING PROTEIN 5"/>
    <property type="match status" value="1"/>
</dbReference>
<protein>
    <recommendedName>
        <fullName evidence="1">SET domain-containing protein</fullName>
    </recommendedName>
</protein>